<dbReference type="RefSeq" id="WP_042156865.1">
    <property type="nucleotide sequence ID" value="NZ_CM002803.1"/>
</dbReference>
<proteinExistence type="predicted"/>
<evidence type="ECO:0000256" key="1">
    <source>
        <dbReference type="ARBA" id="ARBA00022801"/>
    </source>
</evidence>
<dbReference type="GeneID" id="77286294"/>
<dbReference type="Gene3D" id="2.60.120.260">
    <property type="entry name" value="Galactose-binding domain-like"/>
    <property type="match status" value="1"/>
</dbReference>
<dbReference type="InterPro" id="IPR029058">
    <property type="entry name" value="AB_hydrolase_fold"/>
</dbReference>
<dbReference type="Proteomes" id="UP000027395">
    <property type="component" value="Chromosome"/>
</dbReference>
<dbReference type="InterPro" id="IPR013736">
    <property type="entry name" value="Xaa-Pro_dipept_C"/>
</dbReference>
<keyword evidence="4" id="KW-1185">Reference proteome</keyword>
<dbReference type="InterPro" id="IPR005674">
    <property type="entry name" value="CocE/Ser_esterase"/>
</dbReference>
<dbReference type="Pfam" id="PF08530">
    <property type="entry name" value="PepX_C"/>
    <property type="match status" value="1"/>
</dbReference>
<dbReference type="eggNOG" id="COG2936">
    <property type="taxonomic scope" value="Bacteria"/>
</dbReference>
<dbReference type="Gene3D" id="3.40.50.1820">
    <property type="entry name" value="alpha/beta hydrolase"/>
    <property type="match status" value="1"/>
</dbReference>
<dbReference type="Gene3D" id="1.10.3020.10">
    <property type="entry name" value="alpha-amino acid ester hydrolase ( Helical cap domain)"/>
    <property type="match status" value="1"/>
</dbReference>
<dbReference type="NCBIfam" id="TIGR00976">
    <property type="entry name" value="CocE_NonD"/>
    <property type="match status" value="1"/>
</dbReference>
<evidence type="ECO:0000259" key="2">
    <source>
        <dbReference type="SMART" id="SM00939"/>
    </source>
</evidence>
<dbReference type="PANTHER" id="PTHR43056">
    <property type="entry name" value="PEPTIDASE S9 PROLYL OLIGOPEPTIDASE"/>
    <property type="match status" value="1"/>
</dbReference>
<dbReference type="SUPFAM" id="SSF49785">
    <property type="entry name" value="Galactose-binding domain-like"/>
    <property type="match status" value="1"/>
</dbReference>
<evidence type="ECO:0000313" key="3">
    <source>
        <dbReference type="EMBL" id="KEI69252.1"/>
    </source>
</evidence>
<name>A0A073CMV8_PLAA1</name>
<sequence length="567" mass="64145">MIIKETTSLITRDGIRLDADIYRPDIEEKLPVLLMRQPYGRAIASTVVYAHPKWYAQQGYIVVIQDVRGRGTSEGKFQLFTNEIEDGLDTINWVANLPHSNGQVGMYGFSYQGLTQVYAASSRPKALKTICPAMMSYDLYRDWAYEGGAFCLYANLGWAIQIAAETARLKGDKTAYNSLYQASRNLPFFDPIPASPEALKIHDSNSFYHQWLAHNQPDEYWQNLSPKLDNLDLPMLHIGGWFDTYLRGTINFYQEMVKRSSSPQYLIVGPWAHLPWGRKVGSVNYGLTASSFIDNLQIQWFDTFLKAKENPIFNQNQVCLFEMGSQEWRQFQQWPSSPSQIYYLSTNGLANLREDAGILTPNCPENSQEDIFVHDPWRPVPALGGHAMYPTGSFDRSSLDCRSDIVTYTSEPLSQDLHLAGDLAVEIYCTADQPTFDLSAVLSEVKPDGSVYNFSQGYQRITTINLNTNNDFSQDKNINSYQIKLQPTCIKIPQNHCLRLSISGACFPAYPVNSGTEKPLNQTHLIEHKIITLTIHSGGNFSSKIILSHQNFSSYLLSREPVERSKG</sequence>
<gene>
    <name evidence="3" type="ORF">A19Y_4623</name>
</gene>
<dbReference type="Pfam" id="PF02129">
    <property type="entry name" value="Peptidase_S15"/>
    <property type="match status" value="1"/>
</dbReference>
<dbReference type="PANTHER" id="PTHR43056:SF10">
    <property type="entry name" value="COCE_NOND FAMILY, PUTATIVE (AFU_ORTHOLOGUE AFUA_7G00600)-RELATED"/>
    <property type="match status" value="1"/>
</dbReference>
<dbReference type="SUPFAM" id="SSF53474">
    <property type="entry name" value="alpha/beta-Hydrolases"/>
    <property type="match status" value="1"/>
</dbReference>
<protein>
    <submittedName>
        <fullName evidence="3">X-Pro dipeptidyl-peptidase</fullName>
        <ecNumber evidence="3">3.4.14.11</ecNumber>
    </submittedName>
</protein>
<reference evidence="3 4" key="1">
    <citation type="journal article" date="2014" name="Appl. Environ. Microbiol.">
        <title>Elucidation of insertion elements encoded on plasmids and in vitro construction of shuttle vectors from the toxic cyanobacterium Planktothrix.</title>
        <authorList>
            <person name="Christiansen G."/>
            <person name="Goesmann A."/>
            <person name="Kurmayer R."/>
        </authorList>
    </citation>
    <scope>NUCLEOTIDE SEQUENCE [LARGE SCALE GENOMIC DNA]</scope>
    <source>
        <strain evidence="3 4">NIVA-CYA 126/8</strain>
    </source>
</reference>
<organism evidence="3 4">
    <name type="scientific">Planktothrix agardhii (strain NIVA-CYA 126/8)</name>
    <dbReference type="NCBI Taxonomy" id="388467"/>
    <lineage>
        <taxon>Bacteria</taxon>
        <taxon>Bacillati</taxon>
        <taxon>Cyanobacteriota</taxon>
        <taxon>Cyanophyceae</taxon>
        <taxon>Oscillatoriophycideae</taxon>
        <taxon>Oscillatoriales</taxon>
        <taxon>Microcoleaceae</taxon>
        <taxon>Planktothrix</taxon>
    </lineage>
</organism>
<dbReference type="HOGENOM" id="CLU_015590_5_1_3"/>
<evidence type="ECO:0000313" key="4">
    <source>
        <dbReference type="Proteomes" id="UP000027395"/>
    </source>
</evidence>
<dbReference type="EC" id="3.4.14.11" evidence="3"/>
<dbReference type="GO" id="GO:0008239">
    <property type="term" value="F:dipeptidyl-peptidase activity"/>
    <property type="evidence" value="ECO:0007669"/>
    <property type="project" value="UniProtKB-EC"/>
</dbReference>
<dbReference type="AlphaFoldDB" id="A0A073CMV8"/>
<dbReference type="SMART" id="SM00939">
    <property type="entry name" value="PepX_C"/>
    <property type="match status" value="1"/>
</dbReference>
<feature type="domain" description="Xaa-Pro dipeptidyl-peptidase C-terminal" evidence="2">
    <location>
        <begin position="298"/>
        <end position="546"/>
    </location>
</feature>
<dbReference type="InterPro" id="IPR050585">
    <property type="entry name" value="Xaa-Pro_dipeptidyl-ppase/CocE"/>
</dbReference>
<dbReference type="EMBL" id="CM002803">
    <property type="protein sequence ID" value="KEI69252.1"/>
    <property type="molecule type" value="Genomic_DNA"/>
</dbReference>
<dbReference type="InterPro" id="IPR000383">
    <property type="entry name" value="Xaa-Pro-like_dom"/>
</dbReference>
<dbReference type="STRING" id="388467.A19Y_4623"/>
<accession>A0A073CMV8</accession>
<keyword evidence="1 3" id="KW-0378">Hydrolase</keyword>
<dbReference type="InterPro" id="IPR008979">
    <property type="entry name" value="Galactose-bd-like_sf"/>
</dbReference>
<dbReference type="PATRIC" id="fig|388467.6.peg.4564"/>